<protein>
    <recommendedName>
        <fullName evidence="3">CHAD domain-containing protein</fullName>
    </recommendedName>
</protein>
<evidence type="ECO:0000313" key="2">
    <source>
        <dbReference type="Proteomes" id="UP000052268"/>
    </source>
</evidence>
<reference evidence="1 2" key="1">
    <citation type="journal article" date="2015" name="G3 (Bethesda)">
        <title>Insights into Ongoing Evolution of the Hexachlorocyclohexane Catabolic Pathway from Comparative Genomics of Ten Sphingomonadaceae Strains.</title>
        <authorList>
            <person name="Pearce S.L."/>
            <person name="Oakeshott J.G."/>
            <person name="Pandey G."/>
        </authorList>
    </citation>
    <scope>NUCLEOTIDE SEQUENCE [LARGE SCALE GENOMIC DNA]</scope>
    <source>
        <strain evidence="1 2">LL02</strain>
    </source>
</reference>
<dbReference type="RefSeq" id="WP_059151030.1">
    <property type="nucleotide sequence ID" value="NZ_KQ130453.1"/>
</dbReference>
<gene>
    <name evidence="1" type="ORF">V474_14445</name>
</gene>
<accession>A0A0J7XXA9</accession>
<dbReference type="EMBL" id="JACU01000004">
    <property type="protein sequence ID" value="KMS56169.1"/>
    <property type="molecule type" value="Genomic_DNA"/>
</dbReference>
<proteinExistence type="predicted"/>
<evidence type="ECO:0000313" key="1">
    <source>
        <dbReference type="EMBL" id="KMS56169.1"/>
    </source>
</evidence>
<dbReference type="AlphaFoldDB" id="A0A0J7XXA9"/>
<dbReference type="OrthoDB" id="5942530at2"/>
<organism evidence="1 2">
    <name type="scientific">Novosphingobium barchaimii LL02</name>
    <dbReference type="NCBI Taxonomy" id="1114963"/>
    <lineage>
        <taxon>Bacteria</taxon>
        <taxon>Pseudomonadati</taxon>
        <taxon>Pseudomonadota</taxon>
        <taxon>Alphaproteobacteria</taxon>
        <taxon>Sphingomonadales</taxon>
        <taxon>Sphingomonadaceae</taxon>
        <taxon>Novosphingobium</taxon>
    </lineage>
</organism>
<dbReference type="PATRIC" id="fig|1114963.3.peg.1706"/>
<comment type="caution">
    <text evidence="1">The sequence shown here is derived from an EMBL/GenBank/DDBJ whole genome shotgun (WGS) entry which is preliminary data.</text>
</comment>
<name>A0A0J7XXA9_9SPHN</name>
<keyword evidence="2" id="KW-1185">Reference proteome</keyword>
<dbReference type="Proteomes" id="UP000052268">
    <property type="component" value="Unassembled WGS sequence"/>
</dbReference>
<evidence type="ECO:0008006" key="3">
    <source>
        <dbReference type="Google" id="ProtNLM"/>
    </source>
</evidence>
<sequence>MTTRSTYPAAVLDAMFEAVEMDDVVDPVVSLPASIPVACTQEEMRRCLDLCIQFWRAGAIRADLRKLATTLLHTGDLPPDARIRYKHIRARYKHLRFALVLYGKPHKAPLLFRSTVAVMGHLQDAFRNRQRAAVLGYALLLRGLLIWPVWAAVQREVDAVRLDNAAGFLAFRRAEFARLKSWVLGKALTGHRFHAMRKVISRQVSFYDTMRTLEPDDQVYRMSRFLSAINGLMGSLHDELVEQASAGHRDYHKDDFPLPEDIRCRLEALTARYPLTAVDRSAAAS</sequence>